<accession>A0A972GSN5</accession>
<keyword evidence="1" id="KW-1133">Transmembrane helix</keyword>
<feature type="transmembrane region" description="Helical" evidence="1">
    <location>
        <begin position="32"/>
        <end position="53"/>
    </location>
</feature>
<reference evidence="2" key="1">
    <citation type="submission" date="2019-10" db="EMBL/GenBank/DDBJ databases">
        <title>Description of Paenibacillus glebae sp. nov.</title>
        <authorList>
            <person name="Carlier A."/>
            <person name="Qi S."/>
        </authorList>
    </citation>
    <scope>NUCLEOTIDE SEQUENCE</scope>
    <source>
        <strain evidence="2">LMG 31456</strain>
    </source>
</reference>
<organism evidence="2 3">
    <name type="scientific">Paenibacillus foliorum</name>
    <dbReference type="NCBI Taxonomy" id="2654974"/>
    <lineage>
        <taxon>Bacteria</taxon>
        <taxon>Bacillati</taxon>
        <taxon>Bacillota</taxon>
        <taxon>Bacilli</taxon>
        <taxon>Bacillales</taxon>
        <taxon>Paenibacillaceae</taxon>
        <taxon>Paenibacillus</taxon>
    </lineage>
</organism>
<gene>
    <name evidence="2" type="ORF">GC093_20585</name>
</gene>
<evidence type="ECO:0000313" key="3">
    <source>
        <dbReference type="Proteomes" id="UP000641588"/>
    </source>
</evidence>
<keyword evidence="1" id="KW-0812">Transmembrane</keyword>
<evidence type="ECO:0000256" key="1">
    <source>
        <dbReference type="SAM" id="Phobius"/>
    </source>
</evidence>
<keyword evidence="3" id="KW-1185">Reference proteome</keyword>
<dbReference type="AlphaFoldDB" id="A0A972GSN5"/>
<comment type="caution">
    <text evidence="2">The sequence shown here is derived from an EMBL/GenBank/DDBJ whole genome shotgun (WGS) entry which is preliminary data.</text>
</comment>
<proteinExistence type="predicted"/>
<dbReference type="Proteomes" id="UP000641588">
    <property type="component" value="Unassembled WGS sequence"/>
</dbReference>
<evidence type="ECO:0000313" key="2">
    <source>
        <dbReference type="EMBL" id="NOU95608.1"/>
    </source>
</evidence>
<keyword evidence="1" id="KW-0472">Membrane</keyword>
<dbReference type="EMBL" id="WHOD01000071">
    <property type="protein sequence ID" value="NOU95608.1"/>
    <property type="molecule type" value="Genomic_DNA"/>
</dbReference>
<protein>
    <submittedName>
        <fullName evidence="2">Uncharacterized protein</fullName>
    </submittedName>
</protein>
<name>A0A972GSN5_9BACL</name>
<sequence>MKWRTIDWFWLLTFTLFAQGMAFVYKDWLMQIVSYGSTFVSLALGAVAIYISVREATKGDNVKDQINVMLAEVREKVSQMDTKLNNFDPREFNKEKDIKIDEISENIKNELQDKLLQQNSLSQEEIIAIVNEKVELASEHLKSSLTISNREISDQNISVNVQKKGTKLLGEEIFYQIVKEKIRDFFKSGDEISVETMKNIIKEYGHSDFGHLQSVILLIRLRNEGVLNMSAEKYYKN</sequence>
<dbReference type="RefSeq" id="WP_171653825.1">
    <property type="nucleotide sequence ID" value="NZ_WHOD01000071.1"/>
</dbReference>